<evidence type="ECO:0000256" key="2">
    <source>
        <dbReference type="SAM" id="Phobius"/>
    </source>
</evidence>
<dbReference type="AlphaFoldDB" id="A0A7S4RJY7"/>
<dbReference type="PROSITE" id="PS51184">
    <property type="entry name" value="JMJC"/>
    <property type="match status" value="1"/>
</dbReference>
<dbReference type="Gene3D" id="2.60.120.10">
    <property type="entry name" value="Jelly Rolls"/>
    <property type="match status" value="1"/>
</dbReference>
<accession>A0A7S4RJY7</accession>
<dbReference type="SUPFAM" id="SSF51197">
    <property type="entry name" value="Clavaminate synthase-like"/>
    <property type="match status" value="1"/>
</dbReference>
<organism evidence="4">
    <name type="scientific">Ditylum brightwellii</name>
    <dbReference type="NCBI Taxonomy" id="49249"/>
    <lineage>
        <taxon>Eukaryota</taxon>
        <taxon>Sar</taxon>
        <taxon>Stramenopiles</taxon>
        <taxon>Ochrophyta</taxon>
        <taxon>Bacillariophyta</taxon>
        <taxon>Mediophyceae</taxon>
        <taxon>Lithodesmiophycidae</taxon>
        <taxon>Lithodesmiales</taxon>
        <taxon>Lithodesmiaceae</taxon>
        <taxon>Ditylum</taxon>
    </lineage>
</organism>
<gene>
    <name evidence="4" type="ORF">DBRI00130_LOCUS19852</name>
</gene>
<evidence type="ECO:0000259" key="3">
    <source>
        <dbReference type="PROSITE" id="PS51184"/>
    </source>
</evidence>
<keyword evidence="2" id="KW-1133">Transmembrane helix</keyword>
<dbReference type="PANTHER" id="PTHR12461:SF98">
    <property type="entry name" value="CUPIN-LIKE DOMAIN-CONTAINING PROTEIN"/>
    <property type="match status" value="1"/>
</dbReference>
<evidence type="ECO:0000313" key="4">
    <source>
        <dbReference type="EMBL" id="CAE4616642.1"/>
    </source>
</evidence>
<evidence type="ECO:0000256" key="1">
    <source>
        <dbReference type="SAM" id="MobiDB-lite"/>
    </source>
</evidence>
<dbReference type="InterPro" id="IPR041667">
    <property type="entry name" value="Cupin_8"/>
</dbReference>
<keyword evidence="2" id="KW-0812">Transmembrane</keyword>
<keyword evidence="2" id="KW-0472">Membrane</keyword>
<dbReference type="InterPro" id="IPR003347">
    <property type="entry name" value="JmjC_dom"/>
</dbReference>
<sequence length="572" mass="65861">MRKGSKKDDKCDNGTYDDDGGAAKDDGRRNRRQMQKYAFPALFFVVCLSIYYFAGGESGAPDGIDHRPQSMLKAPAIKRTKTESYRKESQRQHIQHELKRRDDIVKIDDDDVETNDETRHGAALHDDGKYRWIDPRALPPLPGKEEEDLLRQTFEKKEFRRNKKLHQDRRYVEEHFKVKRADQPPMEWEAEADDDILGGNPDPVLDYTNHAYDYPDLLSAPPPGEEYPPLEKLGDMFERWPQDEIDNPPSPIVEQLLHFDYSNPAEMAVAVKFRDLELPFKVYNVPELDAANLKWTDSYVASGFARHNDYRPSKHKPLAHGSAEESTDNFFAFFVSKLWNPETMGPPPTLDNDWNFETWAKHARYADKVQLPFNEPHYYWQAGVPPEEREGPKDDWTFISKDLPSFSNPYPTFFGFNPPEQKGIQCRFGERGVTAATHYDTGRNMVAMITGAKRYIIAPPKECSKLGIVTTARHPAHRHSLLNFAHISLLNNPDVLSMPEQERAWLELARESLAIETVLKAGEVLYIPSHWFHYIVSLQKSAQCNTRSGMPDKPNHYFGGRDTVQECKESSY</sequence>
<dbReference type="EMBL" id="HBNS01025168">
    <property type="protein sequence ID" value="CAE4616642.1"/>
    <property type="molecule type" value="Transcribed_RNA"/>
</dbReference>
<protein>
    <recommendedName>
        <fullName evidence="3">JmjC domain-containing protein</fullName>
    </recommendedName>
</protein>
<proteinExistence type="predicted"/>
<dbReference type="Pfam" id="PF13621">
    <property type="entry name" value="Cupin_8"/>
    <property type="match status" value="1"/>
</dbReference>
<feature type="region of interest" description="Disordered" evidence="1">
    <location>
        <begin position="1"/>
        <end position="29"/>
    </location>
</feature>
<dbReference type="InterPro" id="IPR014710">
    <property type="entry name" value="RmlC-like_jellyroll"/>
</dbReference>
<feature type="domain" description="JmjC" evidence="3">
    <location>
        <begin position="392"/>
        <end position="572"/>
    </location>
</feature>
<name>A0A7S4RJY7_9STRA</name>
<feature type="compositionally biased region" description="Basic and acidic residues" evidence="1">
    <location>
        <begin position="1"/>
        <end position="12"/>
    </location>
</feature>
<feature type="transmembrane region" description="Helical" evidence="2">
    <location>
        <begin position="37"/>
        <end position="54"/>
    </location>
</feature>
<reference evidence="4" key="1">
    <citation type="submission" date="2021-01" db="EMBL/GenBank/DDBJ databases">
        <authorList>
            <person name="Corre E."/>
            <person name="Pelletier E."/>
            <person name="Niang G."/>
            <person name="Scheremetjew M."/>
            <person name="Finn R."/>
            <person name="Kale V."/>
            <person name="Holt S."/>
            <person name="Cochrane G."/>
            <person name="Meng A."/>
            <person name="Brown T."/>
            <person name="Cohen L."/>
        </authorList>
    </citation>
    <scope>NUCLEOTIDE SEQUENCE</scope>
    <source>
        <strain evidence="4">GSO104</strain>
    </source>
</reference>
<dbReference type="PANTHER" id="PTHR12461">
    <property type="entry name" value="HYPOXIA-INDUCIBLE FACTOR 1 ALPHA INHIBITOR-RELATED"/>
    <property type="match status" value="1"/>
</dbReference>